<dbReference type="EMBL" id="GBXM01104108">
    <property type="protein sequence ID" value="JAH04469.1"/>
    <property type="molecule type" value="Transcribed_RNA"/>
</dbReference>
<protein>
    <submittedName>
        <fullName evidence="1">Uncharacterized protein</fullName>
    </submittedName>
</protein>
<organism evidence="1">
    <name type="scientific">Anguilla anguilla</name>
    <name type="common">European freshwater eel</name>
    <name type="synonym">Muraena anguilla</name>
    <dbReference type="NCBI Taxonomy" id="7936"/>
    <lineage>
        <taxon>Eukaryota</taxon>
        <taxon>Metazoa</taxon>
        <taxon>Chordata</taxon>
        <taxon>Craniata</taxon>
        <taxon>Vertebrata</taxon>
        <taxon>Euteleostomi</taxon>
        <taxon>Actinopterygii</taxon>
        <taxon>Neopterygii</taxon>
        <taxon>Teleostei</taxon>
        <taxon>Anguilliformes</taxon>
        <taxon>Anguillidae</taxon>
        <taxon>Anguilla</taxon>
    </lineage>
</organism>
<sequence>MHPSPAHQTLYHFYVMKRSFVFNESLYLVRHSITHSS</sequence>
<name>A0A0E9PIW9_ANGAN</name>
<reference evidence="1" key="2">
    <citation type="journal article" date="2015" name="Fish Shellfish Immunol.">
        <title>Early steps in the European eel (Anguilla anguilla)-Vibrio vulnificus interaction in the gills: Role of the RtxA13 toxin.</title>
        <authorList>
            <person name="Callol A."/>
            <person name="Pajuelo D."/>
            <person name="Ebbesson L."/>
            <person name="Teles M."/>
            <person name="MacKenzie S."/>
            <person name="Amaro C."/>
        </authorList>
    </citation>
    <scope>NUCLEOTIDE SEQUENCE</scope>
</reference>
<dbReference type="AlphaFoldDB" id="A0A0E9PIW9"/>
<proteinExistence type="predicted"/>
<accession>A0A0E9PIW9</accession>
<reference evidence="1" key="1">
    <citation type="submission" date="2014-11" db="EMBL/GenBank/DDBJ databases">
        <authorList>
            <person name="Amaro Gonzalez C."/>
        </authorList>
    </citation>
    <scope>NUCLEOTIDE SEQUENCE</scope>
</reference>
<evidence type="ECO:0000313" key="1">
    <source>
        <dbReference type="EMBL" id="JAH04469.1"/>
    </source>
</evidence>